<dbReference type="AlphaFoldDB" id="A0A316DJL4"/>
<dbReference type="EMBL" id="QGGO01000031">
    <property type="protein sequence ID" value="PWK18115.1"/>
    <property type="molecule type" value="Genomic_DNA"/>
</dbReference>
<dbReference type="Proteomes" id="UP000245489">
    <property type="component" value="Unassembled WGS sequence"/>
</dbReference>
<keyword evidence="9" id="KW-1185">Reference proteome</keyword>
<dbReference type="SUPFAM" id="SSF48452">
    <property type="entry name" value="TPR-like"/>
    <property type="match status" value="1"/>
</dbReference>
<gene>
    <name evidence="8" type="ORF">LV89_04142</name>
</gene>
<comment type="caution">
    <text evidence="8">The sequence shown here is derived from an EMBL/GenBank/DDBJ whole genome shotgun (WGS) entry which is preliminary data.</text>
</comment>
<name>A0A316DJL4_9BACT</name>
<evidence type="ECO:0000256" key="5">
    <source>
        <dbReference type="ARBA" id="ARBA00023237"/>
    </source>
</evidence>
<evidence type="ECO:0000313" key="8">
    <source>
        <dbReference type="EMBL" id="PWK18115.1"/>
    </source>
</evidence>
<keyword evidence="3 6" id="KW-0732">Signal</keyword>
<proteinExistence type="inferred from homology"/>
<evidence type="ECO:0000256" key="4">
    <source>
        <dbReference type="ARBA" id="ARBA00023136"/>
    </source>
</evidence>
<comment type="similarity">
    <text evidence="2">Belongs to the SusD family.</text>
</comment>
<dbReference type="InterPro" id="IPR012944">
    <property type="entry name" value="SusD_RagB_dom"/>
</dbReference>
<feature type="domain" description="RagB/SusD" evidence="7">
    <location>
        <begin position="388"/>
        <end position="578"/>
    </location>
</feature>
<reference evidence="8 9" key="1">
    <citation type="submission" date="2018-05" db="EMBL/GenBank/DDBJ databases">
        <title>Genomic Encyclopedia of Archaeal and Bacterial Type Strains, Phase II (KMG-II): from individual species to whole genera.</title>
        <authorList>
            <person name="Goeker M."/>
        </authorList>
    </citation>
    <scope>NUCLEOTIDE SEQUENCE [LARGE SCALE GENOMIC DNA]</scope>
    <source>
        <strain evidence="8 9">DSM 22214</strain>
    </source>
</reference>
<evidence type="ECO:0000256" key="2">
    <source>
        <dbReference type="ARBA" id="ARBA00006275"/>
    </source>
</evidence>
<dbReference type="PROSITE" id="PS51257">
    <property type="entry name" value="PROKAR_LIPOPROTEIN"/>
    <property type="match status" value="1"/>
</dbReference>
<dbReference type="Pfam" id="PF07980">
    <property type="entry name" value="SusD_RagB"/>
    <property type="match status" value="1"/>
</dbReference>
<feature type="chain" id="PRO_5016402972" evidence="6">
    <location>
        <begin position="22"/>
        <end position="589"/>
    </location>
</feature>
<dbReference type="RefSeq" id="WP_109744807.1">
    <property type="nucleotide sequence ID" value="NZ_QGGO01000031.1"/>
</dbReference>
<dbReference type="OrthoDB" id="5694214at2"/>
<keyword evidence="5" id="KW-0998">Cell outer membrane</keyword>
<dbReference type="Gene3D" id="1.25.40.390">
    <property type="match status" value="1"/>
</dbReference>
<evidence type="ECO:0000259" key="7">
    <source>
        <dbReference type="Pfam" id="PF07980"/>
    </source>
</evidence>
<evidence type="ECO:0000313" key="9">
    <source>
        <dbReference type="Proteomes" id="UP000245489"/>
    </source>
</evidence>
<dbReference type="InterPro" id="IPR011990">
    <property type="entry name" value="TPR-like_helical_dom_sf"/>
</dbReference>
<evidence type="ECO:0000256" key="3">
    <source>
        <dbReference type="ARBA" id="ARBA00022729"/>
    </source>
</evidence>
<evidence type="ECO:0000256" key="6">
    <source>
        <dbReference type="SAM" id="SignalP"/>
    </source>
</evidence>
<organism evidence="8 9">
    <name type="scientific">Arcicella aurantiaca</name>
    <dbReference type="NCBI Taxonomy" id="591202"/>
    <lineage>
        <taxon>Bacteria</taxon>
        <taxon>Pseudomonadati</taxon>
        <taxon>Bacteroidota</taxon>
        <taxon>Cytophagia</taxon>
        <taxon>Cytophagales</taxon>
        <taxon>Flectobacillaceae</taxon>
        <taxon>Arcicella</taxon>
    </lineage>
</organism>
<protein>
    <submittedName>
        <fullName evidence="8">SusD-like starch-binding protein associating with outer membrane</fullName>
    </submittedName>
</protein>
<comment type="subcellular location">
    <subcellularLocation>
        <location evidence="1">Cell outer membrane</location>
    </subcellularLocation>
</comment>
<accession>A0A316DJL4</accession>
<evidence type="ECO:0000256" key="1">
    <source>
        <dbReference type="ARBA" id="ARBA00004442"/>
    </source>
</evidence>
<dbReference type="GO" id="GO:0009279">
    <property type="term" value="C:cell outer membrane"/>
    <property type="evidence" value="ECO:0007669"/>
    <property type="project" value="UniProtKB-SubCell"/>
</dbReference>
<sequence>MKFSIKKIFLNVGILSSMLMATSSCKEVFDLQPEETLTKEQVYRNLFDADAAIIGLYGKFMNLAKQHVILNELRADLLDVSSGADEQMVQINNHNVQAGNVYADPRPYYEVILNCNDILKNFKIMLDQNKMKLEEYNQRVADVTSLRTWVYLQVGIHFGEVPYVTSTIENTADLSVLNSAPKLTLPNLVKELIKTMETISPVYMDPYPSTNTLVANSVDGYLLNKMFINKHVLLGDLYLWDNQYLKAATTYKLVMETATRLGYDINTGEIFFGLYKIKYAETNPLTNTINARDIGVIYTSGRNDINALIDNNDLGWRSIFARKNTDAGYNYEWIWSLPFDATFNPQNPFIDLFTNRVQPSEQSISMWNSQKQNNNFLFDARGRMSYKTINGKPTVMKYLYNYIDPSTSLSLGNANFGKGQWWLYRAATLHLRYAEAANRDGRRKLAFALMNQGIGSTYNGTSSDKTNLMNTFDVPPYDFDARNGDNPSFRASWYRNTGIRGRASLQSVPVVGDSTISIENSLIQESALELAYEGQRWADLVRVASRRNDPAFLADKIYDKLKKANNPNAEAVRTKLMDKSNWYLPFNLK</sequence>
<keyword evidence="4" id="KW-0472">Membrane</keyword>
<feature type="signal peptide" evidence="6">
    <location>
        <begin position="1"/>
        <end position="21"/>
    </location>
</feature>